<proteinExistence type="predicted"/>
<dbReference type="InterPro" id="IPR036770">
    <property type="entry name" value="Ankyrin_rpt-contain_sf"/>
</dbReference>
<keyword evidence="3" id="KW-1185">Reference proteome</keyword>
<dbReference type="GeneID" id="19953709"/>
<dbReference type="Gene3D" id="1.25.40.20">
    <property type="entry name" value="Ankyrin repeat-containing domain"/>
    <property type="match status" value="1"/>
</dbReference>
<dbReference type="EMBL" id="JH767185">
    <property type="protein sequence ID" value="EQC29313.1"/>
    <property type="molecule type" value="Genomic_DNA"/>
</dbReference>
<dbReference type="RefSeq" id="XP_008617287.1">
    <property type="nucleotide sequence ID" value="XM_008619065.1"/>
</dbReference>
<evidence type="ECO:0000313" key="3">
    <source>
        <dbReference type="Proteomes" id="UP000030762"/>
    </source>
</evidence>
<name>T0RAT8_SAPDV</name>
<dbReference type="InParanoid" id="T0RAT8"/>
<dbReference type="OrthoDB" id="194358at2759"/>
<evidence type="ECO:0000256" key="1">
    <source>
        <dbReference type="PROSITE-ProRule" id="PRU00023"/>
    </source>
</evidence>
<dbReference type="SMART" id="SM00248">
    <property type="entry name" value="ANK"/>
    <property type="match status" value="1"/>
</dbReference>
<dbReference type="PROSITE" id="PS50297">
    <property type="entry name" value="ANK_REP_REGION"/>
    <property type="match status" value="1"/>
</dbReference>
<dbReference type="AlphaFoldDB" id="T0RAT8"/>
<dbReference type="VEuPathDB" id="FungiDB:SDRG_12982"/>
<dbReference type="InterPro" id="IPR002110">
    <property type="entry name" value="Ankyrin_rpt"/>
</dbReference>
<dbReference type="Pfam" id="PF12796">
    <property type="entry name" value="Ank_2"/>
    <property type="match status" value="1"/>
</dbReference>
<evidence type="ECO:0000313" key="2">
    <source>
        <dbReference type="EMBL" id="EQC29313.1"/>
    </source>
</evidence>
<sequence>MQWPASYRYRHGMTPLMLACLSNNLSMVQMLLSCSTLDLNAADNIGHTALLYSTSDDAVLRLCTDARLDVTRHHSTQGTAIEVVGRRGNKPATIVVLQRLLGARHRNLPPDAVGAIATFFVYAPGMGSHPGFPVIELFAPNPNEIWEDQIDSILSFLP</sequence>
<gene>
    <name evidence="2" type="ORF">SDRG_12982</name>
</gene>
<accession>T0RAT8</accession>
<keyword evidence="1" id="KW-0040">ANK repeat</keyword>
<reference evidence="2 3" key="1">
    <citation type="submission" date="2012-04" db="EMBL/GenBank/DDBJ databases">
        <title>The Genome Sequence of Saprolegnia declina VS20.</title>
        <authorList>
            <consortium name="The Broad Institute Genome Sequencing Platform"/>
            <person name="Russ C."/>
            <person name="Nusbaum C."/>
            <person name="Tyler B."/>
            <person name="van West P."/>
            <person name="Dieguez-Uribeondo J."/>
            <person name="de Bruijn I."/>
            <person name="Tripathy S."/>
            <person name="Jiang R."/>
            <person name="Young S.K."/>
            <person name="Zeng Q."/>
            <person name="Gargeya S."/>
            <person name="Fitzgerald M."/>
            <person name="Haas B."/>
            <person name="Abouelleil A."/>
            <person name="Alvarado L."/>
            <person name="Arachchi H.M."/>
            <person name="Berlin A."/>
            <person name="Chapman S.B."/>
            <person name="Goldberg J."/>
            <person name="Griggs A."/>
            <person name="Gujja S."/>
            <person name="Hansen M."/>
            <person name="Howarth C."/>
            <person name="Imamovic A."/>
            <person name="Larimer J."/>
            <person name="McCowen C."/>
            <person name="Montmayeur A."/>
            <person name="Murphy C."/>
            <person name="Neiman D."/>
            <person name="Pearson M."/>
            <person name="Priest M."/>
            <person name="Roberts A."/>
            <person name="Saif S."/>
            <person name="Shea T."/>
            <person name="Sisk P."/>
            <person name="Sykes S."/>
            <person name="Wortman J."/>
            <person name="Nusbaum C."/>
            <person name="Birren B."/>
        </authorList>
    </citation>
    <scope>NUCLEOTIDE SEQUENCE [LARGE SCALE GENOMIC DNA]</scope>
    <source>
        <strain evidence="2 3">VS20</strain>
    </source>
</reference>
<dbReference type="SUPFAM" id="SSF48403">
    <property type="entry name" value="Ankyrin repeat"/>
    <property type="match status" value="1"/>
</dbReference>
<protein>
    <submittedName>
        <fullName evidence="2">Uncharacterized protein</fullName>
    </submittedName>
</protein>
<dbReference type="Proteomes" id="UP000030762">
    <property type="component" value="Unassembled WGS sequence"/>
</dbReference>
<feature type="repeat" description="ANK" evidence="1">
    <location>
        <begin position="11"/>
        <end position="33"/>
    </location>
</feature>
<dbReference type="PROSITE" id="PS50088">
    <property type="entry name" value="ANK_REPEAT"/>
    <property type="match status" value="1"/>
</dbReference>
<organism evidence="2 3">
    <name type="scientific">Saprolegnia diclina (strain VS20)</name>
    <dbReference type="NCBI Taxonomy" id="1156394"/>
    <lineage>
        <taxon>Eukaryota</taxon>
        <taxon>Sar</taxon>
        <taxon>Stramenopiles</taxon>
        <taxon>Oomycota</taxon>
        <taxon>Saprolegniomycetes</taxon>
        <taxon>Saprolegniales</taxon>
        <taxon>Saprolegniaceae</taxon>
        <taxon>Saprolegnia</taxon>
    </lineage>
</organism>